<dbReference type="RefSeq" id="WP_053572552.1">
    <property type="nucleotide sequence ID" value="NZ_FCNY02000010.1"/>
</dbReference>
<accession>A0A158I6W9</accession>
<keyword evidence="4" id="KW-1185">Reference proteome</keyword>
<evidence type="ECO:0000256" key="1">
    <source>
        <dbReference type="SAM" id="MobiDB-lite"/>
    </source>
</evidence>
<reference evidence="4" key="1">
    <citation type="submission" date="2016-01" db="EMBL/GenBank/DDBJ databases">
        <authorList>
            <person name="Peeters C."/>
        </authorList>
    </citation>
    <scope>NUCLEOTIDE SEQUENCE [LARGE SCALE GENOMIC DNA]</scope>
</reference>
<feature type="chain" id="PRO_5011110640" evidence="2">
    <location>
        <begin position="25"/>
        <end position="86"/>
    </location>
</feature>
<evidence type="ECO:0000256" key="2">
    <source>
        <dbReference type="SAM" id="SignalP"/>
    </source>
</evidence>
<dbReference type="AlphaFoldDB" id="A0A158I6W9"/>
<keyword evidence="2" id="KW-0732">Signal</keyword>
<organism evidence="3 4">
    <name type="scientific">Caballeronia cordobensis</name>
    <name type="common">Burkholderia cordobensis</name>
    <dbReference type="NCBI Taxonomy" id="1353886"/>
    <lineage>
        <taxon>Bacteria</taxon>
        <taxon>Pseudomonadati</taxon>
        <taxon>Pseudomonadota</taxon>
        <taxon>Betaproteobacteria</taxon>
        <taxon>Burkholderiales</taxon>
        <taxon>Burkholderiaceae</taxon>
        <taxon>Caballeronia</taxon>
    </lineage>
</organism>
<proteinExistence type="predicted"/>
<evidence type="ECO:0000313" key="3">
    <source>
        <dbReference type="EMBL" id="SAL52197.1"/>
    </source>
</evidence>
<feature type="region of interest" description="Disordered" evidence="1">
    <location>
        <begin position="64"/>
        <end position="86"/>
    </location>
</feature>
<name>A0A158I6W9_CABCO</name>
<dbReference type="Pfam" id="PF13663">
    <property type="entry name" value="DUF4148"/>
    <property type="match status" value="1"/>
</dbReference>
<feature type="signal peptide" evidence="2">
    <location>
        <begin position="1"/>
        <end position="24"/>
    </location>
</feature>
<dbReference type="EMBL" id="FCNY02000010">
    <property type="protein sequence ID" value="SAL52197.1"/>
    <property type="molecule type" value="Genomic_DNA"/>
</dbReference>
<gene>
    <name evidence="3" type="ORF">AWB70_04313</name>
</gene>
<sequence length="86" mass="9484">MKALARIVIAVSFFSFALGASAQAAGERTRAEVRAELAQYEKAGYNPADWMHFSENLQSARAKIEATGKGAQTHNEQFNVTREPIR</sequence>
<dbReference type="Proteomes" id="UP000054740">
    <property type="component" value="Unassembled WGS sequence"/>
</dbReference>
<protein>
    <submittedName>
        <fullName evidence="3">Membrane protein</fullName>
    </submittedName>
</protein>
<dbReference type="InterPro" id="IPR025421">
    <property type="entry name" value="DUF4148"/>
</dbReference>
<evidence type="ECO:0000313" key="4">
    <source>
        <dbReference type="Proteomes" id="UP000054740"/>
    </source>
</evidence>
<feature type="compositionally biased region" description="Polar residues" evidence="1">
    <location>
        <begin position="70"/>
        <end position="80"/>
    </location>
</feature>